<protein>
    <submittedName>
        <fullName evidence="2">Uncharacterized protein</fullName>
    </submittedName>
</protein>
<dbReference type="EMBL" id="JAINUG010000009">
    <property type="protein sequence ID" value="KAJ8415500.1"/>
    <property type="molecule type" value="Genomic_DNA"/>
</dbReference>
<feature type="compositionally biased region" description="Polar residues" evidence="1">
    <location>
        <begin position="12"/>
        <end position="27"/>
    </location>
</feature>
<accession>A0AAD7X076</accession>
<keyword evidence="3" id="KW-1185">Reference proteome</keyword>
<evidence type="ECO:0000256" key="1">
    <source>
        <dbReference type="SAM" id="MobiDB-lite"/>
    </source>
</evidence>
<evidence type="ECO:0000313" key="3">
    <source>
        <dbReference type="Proteomes" id="UP001221898"/>
    </source>
</evidence>
<dbReference type="Proteomes" id="UP001221898">
    <property type="component" value="Unassembled WGS sequence"/>
</dbReference>
<comment type="caution">
    <text evidence="2">The sequence shown here is derived from an EMBL/GenBank/DDBJ whole genome shotgun (WGS) entry which is preliminary data.</text>
</comment>
<sequence length="151" mass="16340">MACADSALPGFSGSQTSRPRVPNSAQRPTIAPFYESSNSAPLLLVTRSPRPHDGPPNVSEEPESERRREASHRFAIRGFAFGTHPSDGPSIHALPDRGGFLCCQNRNGFLVWTMPLPRHPHQPLSCRSQRLSLKIANGGSTKVDAGTEETG</sequence>
<feature type="region of interest" description="Disordered" evidence="1">
    <location>
        <begin position="1"/>
        <end position="70"/>
    </location>
</feature>
<proteinExistence type="predicted"/>
<name>A0AAD7X076_9TELE</name>
<organism evidence="2 3">
    <name type="scientific">Aldrovandia affinis</name>
    <dbReference type="NCBI Taxonomy" id="143900"/>
    <lineage>
        <taxon>Eukaryota</taxon>
        <taxon>Metazoa</taxon>
        <taxon>Chordata</taxon>
        <taxon>Craniata</taxon>
        <taxon>Vertebrata</taxon>
        <taxon>Euteleostomi</taxon>
        <taxon>Actinopterygii</taxon>
        <taxon>Neopterygii</taxon>
        <taxon>Teleostei</taxon>
        <taxon>Notacanthiformes</taxon>
        <taxon>Halosauridae</taxon>
        <taxon>Aldrovandia</taxon>
    </lineage>
</organism>
<evidence type="ECO:0000313" key="2">
    <source>
        <dbReference type="EMBL" id="KAJ8415500.1"/>
    </source>
</evidence>
<gene>
    <name evidence="2" type="ORF">AAFF_G00424800</name>
</gene>
<dbReference type="AlphaFoldDB" id="A0AAD7X076"/>
<reference evidence="2" key="1">
    <citation type="journal article" date="2023" name="Science">
        <title>Genome structures resolve the early diversification of teleost fishes.</title>
        <authorList>
            <person name="Parey E."/>
            <person name="Louis A."/>
            <person name="Montfort J."/>
            <person name="Bouchez O."/>
            <person name="Roques C."/>
            <person name="Iampietro C."/>
            <person name="Lluch J."/>
            <person name="Castinel A."/>
            <person name="Donnadieu C."/>
            <person name="Desvignes T."/>
            <person name="Floi Bucao C."/>
            <person name="Jouanno E."/>
            <person name="Wen M."/>
            <person name="Mejri S."/>
            <person name="Dirks R."/>
            <person name="Jansen H."/>
            <person name="Henkel C."/>
            <person name="Chen W.J."/>
            <person name="Zahm M."/>
            <person name="Cabau C."/>
            <person name="Klopp C."/>
            <person name="Thompson A.W."/>
            <person name="Robinson-Rechavi M."/>
            <person name="Braasch I."/>
            <person name="Lecointre G."/>
            <person name="Bobe J."/>
            <person name="Postlethwait J.H."/>
            <person name="Berthelot C."/>
            <person name="Roest Crollius H."/>
            <person name="Guiguen Y."/>
        </authorList>
    </citation>
    <scope>NUCLEOTIDE SEQUENCE</scope>
    <source>
        <strain evidence="2">NC1722</strain>
    </source>
</reference>